<gene>
    <name evidence="2" type="ordered locus">MAE_01590</name>
</gene>
<reference evidence="2 3" key="1">
    <citation type="journal article" date="2007" name="DNA Res.">
        <title>Complete genomic structure of the bloom-forming toxic cyanobacterium Microcystis aeruginosa NIES-843.</title>
        <authorList>
            <person name="Kaneko T."/>
            <person name="Nakajima N."/>
            <person name="Okamoto S."/>
            <person name="Suzuki I."/>
            <person name="Tanabe Y."/>
            <person name="Tamaoki M."/>
            <person name="Nakamura Y."/>
            <person name="Kasai F."/>
            <person name="Watanabe A."/>
            <person name="Kawashima K."/>
            <person name="Kishida Y."/>
            <person name="Ono A."/>
            <person name="Shimizu Y."/>
            <person name="Takahashi C."/>
            <person name="Minami C."/>
            <person name="Fujishiro T."/>
            <person name="Kohara M."/>
            <person name="Katoh M."/>
            <person name="Nakazaki N."/>
            <person name="Nakayama S."/>
            <person name="Yamada M."/>
            <person name="Tabata S."/>
            <person name="Watanabe M.M."/>
        </authorList>
    </citation>
    <scope>NUCLEOTIDE SEQUENCE [LARGE SCALE GENOMIC DNA]</scope>
    <source>
        <strain evidence="3">NIES-843 / IAM M-247</strain>
    </source>
</reference>
<evidence type="ECO:0000313" key="3">
    <source>
        <dbReference type="Proteomes" id="UP000001510"/>
    </source>
</evidence>
<feature type="region of interest" description="Disordered" evidence="1">
    <location>
        <begin position="1"/>
        <end position="30"/>
    </location>
</feature>
<name>B0JRD6_MICAN</name>
<dbReference type="KEGG" id="mar:MAE_01590"/>
<keyword evidence="3" id="KW-1185">Reference proteome</keyword>
<accession>B0JRD6</accession>
<dbReference type="Proteomes" id="UP000001510">
    <property type="component" value="Chromosome"/>
</dbReference>
<evidence type="ECO:0000256" key="1">
    <source>
        <dbReference type="SAM" id="MobiDB-lite"/>
    </source>
</evidence>
<evidence type="ECO:0000313" key="2">
    <source>
        <dbReference type="EMBL" id="BAF99980.1"/>
    </source>
</evidence>
<organism evidence="2 3">
    <name type="scientific">Microcystis aeruginosa (strain NIES-843 / IAM M-2473)</name>
    <dbReference type="NCBI Taxonomy" id="449447"/>
    <lineage>
        <taxon>Bacteria</taxon>
        <taxon>Bacillati</taxon>
        <taxon>Cyanobacteriota</taxon>
        <taxon>Cyanophyceae</taxon>
        <taxon>Oscillatoriophycideae</taxon>
        <taxon>Chroococcales</taxon>
        <taxon>Microcystaceae</taxon>
        <taxon>Microcystis</taxon>
    </lineage>
</organism>
<sequence length="52" mass="6205">MKLADKIKKETNQTANHAKNHRRHLSGWTNPLHRTTARYWRSRLGSRHLSRS</sequence>
<dbReference type="PaxDb" id="449447-MAE_01590"/>
<protein>
    <submittedName>
        <fullName evidence="2">Uncharacterized protein</fullName>
    </submittedName>
</protein>
<feature type="compositionally biased region" description="Basic and acidic residues" evidence="1">
    <location>
        <begin position="1"/>
        <end position="11"/>
    </location>
</feature>
<dbReference type="EnsemblBacteria" id="BAF99980">
    <property type="protein sequence ID" value="BAF99980"/>
    <property type="gene ID" value="MAE_01590"/>
</dbReference>
<dbReference type="STRING" id="449447.MAE_01590"/>
<proteinExistence type="predicted"/>
<dbReference type="EMBL" id="AP009552">
    <property type="protein sequence ID" value="BAF99980.1"/>
    <property type="molecule type" value="Genomic_DNA"/>
</dbReference>
<dbReference type="AlphaFoldDB" id="B0JRD6"/>
<dbReference type="HOGENOM" id="CLU_3081818_0_0_3"/>